<name>A0A1I4C7F6_9RHOB</name>
<protein>
    <submittedName>
        <fullName evidence="1">Uncharacterized protein</fullName>
    </submittedName>
</protein>
<evidence type="ECO:0000313" key="2">
    <source>
        <dbReference type="Proteomes" id="UP000198851"/>
    </source>
</evidence>
<reference evidence="2" key="1">
    <citation type="submission" date="2016-10" db="EMBL/GenBank/DDBJ databases">
        <authorList>
            <person name="Varghese N."/>
            <person name="Submissions S."/>
        </authorList>
    </citation>
    <scope>NUCLEOTIDE SEQUENCE [LARGE SCALE GENOMIC DNA]</scope>
    <source>
        <strain evidence="2">DSM 28453</strain>
    </source>
</reference>
<sequence>MTVNISKPVQNLREELAALRGKVVAGVAQEAFWFSGDGATTSFALQRGWKPKFAYVGGALKRPGTGEDYTVSYDGFIYSLVFAVAPATVDVGVICVREV</sequence>
<dbReference type="RefSeq" id="WP_093321545.1">
    <property type="nucleotide sequence ID" value="NZ_FOSZ01000002.1"/>
</dbReference>
<dbReference type="Proteomes" id="UP000198851">
    <property type="component" value="Unassembled WGS sequence"/>
</dbReference>
<keyword evidence="2" id="KW-1185">Reference proteome</keyword>
<dbReference type="EMBL" id="FOSZ01000002">
    <property type="protein sequence ID" value="SFK76219.1"/>
    <property type="molecule type" value="Genomic_DNA"/>
</dbReference>
<organism evidence="1 2">
    <name type="scientific">Shimia haliotis</name>
    <dbReference type="NCBI Taxonomy" id="1280847"/>
    <lineage>
        <taxon>Bacteria</taxon>
        <taxon>Pseudomonadati</taxon>
        <taxon>Pseudomonadota</taxon>
        <taxon>Alphaproteobacteria</taxon>
        <taxon>Rhodobacterales</taxon>
        <taxon>Roseobacteraceae</taxon>
    </lineage>
</organism>
<gene>
    <name evidence="1" type="ORF">SAMN04488036_10263</name>
</gene>
<dbReference type="OrthoDB" id="7873432at2"/>
<dbReference type="AlphaFoldDB" id="A0A1I4C7F6"/>
<accession>A0A1I4C7F6</accession>
<evidence type="ECO:0000313" key="1">
    <source>
        <dbReference type="EMBL" id="SFK76219.1"/>
    </source>
</evidence>
<proteinExistence type="predicted"/>
<dbReference type="STRING" id="1280847.SAMN04488036_10263"/>